<organism evidence="1 2">
    <name type="scientific">Oryza sativa subsp. japonica</name>
    <name type="common">Rice</name>
    <dbReference type="NCBI Taxonomy" id="39947"/>
    <lineage>
        <taxon>Eukaryota</taxon>
        <taxon>Viridiplantae</taxon>
        <taxon>Streptophyta</taxon>
        <taxon>Embryophyta</taxon>
        <taxon>Tracheophyta</taxon>
        <taxon>Spermatophyta</taxon>
        <taxon>Magnoliopsida</taxon>
        <taxon>Liliopsida</taxon>
        <taxon>Poales</taxon>
        <taxon>Poaceae</taxon>
        <taxon>BOP clade</taxon>
        <taxon>Oryzoideae</taxon>
        <taxon>Oryzeae</taxon>
        <taxon>Oryzinae</taxon>
        <taxon>Oryza</taxon>
        <taxon>Oryza sativa</taxon>
    </lineage>
</organism>
<dbReference type="Proteomes" id="UP000059680">
    <property type="component" value="Chromosome 1"/>
</dbReference>
<sequence length="57" mass="6790">MRSDFYSFGLLNKNFRLNNKHLGEIWFWIKSLRMVSRPGLAWTILVMSLKNEVLNTC</sequence>
<accession>A0A0P0V2J8</accession>
<reference evidence="2" key="1">
    <citation type="journal article" date="2005" name="Nature">
        <title>The map-based sequence of the rice genome.</title>
        <authorList>
            <consortium name="International rice genome sequencing project (IRGSP)"/>
            <person name="Matsumoto T."/>
            <person name="Wu J."/>
            <person name="Kanamori H."/>
            <person name="Katayose Y."/>
            <person name="Fujisawa M."/>
            <person name="Namiki N."/>
            <person name="Mizuno H."/>
            <person name="Yamamoto K."/>
            <person name="Antonio B.A."/>
            <person name="Baba T."/>
            <person name="Sakata K."/>
            <person name="Nagamura Y."/>
            <person name="Aoki H."/>
            <person name="Arikawa K."/>
            <person name="Arita K."/>
            <person name="Bito T."/>
            <person name="Chiden Y."/>
            <person name="Fujitsuka N."/>
            <person name="Fukunaka R."/>
            <person name="Hamada M."/>
            <person name="Harada C."/>
            <person name="Hayashi A."/>
            <person name="Hijishita S."/>
            <person name="Honda M."/>
            <person name="Hosokawa S."/>
            <person name="Ichikawa Y."/>
            <person name="Idonuma A."/>
            <person name="Iijima M."/>
            <person name="Ikeda M."/>
            <person name="Ikeno M."/>
            <person name="Ito K."/>
            <person name="Ito S."/>
            <person name="Ito T."/>
            <person name="Ito Y."/>
            <person name="Ito Y."/>
            <person name="Iwabuchi A."/>
            <person name="Kamiya K."/>
            <person name="Karasawa W."/>
            <person name="Kurita K."/>
            <person name="Katagiri S."/>
            <person name="Kikuta A."/>
            <person name="Kobayashi H."/>
            <person name="Kobayashi N."/>
            <person name="Machita K."/>
            <person name="Maehara T."/>
            <person name="Masukawa M."/>
            <person name="Mizubayashi T."/>
            <person name="Mukai Y."/>
            <person name="Nagasaki H."/>
            <person name="Nagata Y."/>
            <person name="Naito S."/>
            <person name="Nakashima M."/>
            <person name="Nakama Y."/>
            <person name="Nakamichi Y."/>
            <person name="Nakamura M."/>
            <person name="Meguro A."/>
            <person name="Negishi M."/>
            <person name="Ohta I."/>
            <person name="Ohta T."/>
            <person name="Okamoto M."/>
            <person name="Ono N."/>
            <person name="Saji S."/>
            <person name="Sakaguchi M."/>
            <person name="Sakai K."/>
            <person name="Shibata M."/>
            <person name="Shimokawa T."/>
            <person name="Song J."/>
            <person name="Takazaki Y."/>
            <person name="Terasawa K."/>
            <person name="Tsugane M."/>
            <person name="Tsuji K."/>
            <person name="Ueda S."/>
            <person name="Waki K."/>
            <person name="Yamagata H."/>
            <person name="Yamamoto M."/>
            <person name="Yamamoto S."/>
            <person name="Yamane H."/>
            <person name="Yoshiki S."/>
            <person name="Yoshihara R."/>
            <person name="Yukawa K."/>
            <person name="Zhong H."/>
            <person name="Yano M."/>
            <person name="Yuan Q."/>
            <person name="Ouyang S."/>
            <person name="Liu J."/>
            <person name="Jones K.M."/>
            <person name="Gansberger K."/>
            <person name="Moffat K."/>
            <person name="Hill J."/>
            <person name="Bera J."/>
            <person name="Fadrosh D."/>
            <person name="Jin S."/>
            <person name="Johri S."/>
            <person name="Kim M."/>
            <person name="Overton L."/>
            <person name="Reardon M."/>
            <person name="Tsitrin T."/>
            <person name="Vuong H."/>
            <person name="Weaver B."/>
            <person name="Ciecko A."/>
            <person name="Tallon L."/>
            <person name="Jackson J."/>
            <person name="Pai G."/>
            <person name="Aken S.V."/>
            <person name="Utterback T."/>
            <person name="Reidmuller S."/>
            <person name="Feldblyum T."/>
            <person name="Hsiao J."/>
            <person name="Zismann V."/>
            <person name="Iobst S."/>
            <person name="de Vazeille A.R."/>
            <person name="Buell C.R."/>
            <person name="Ying K."/>
            <person name="Li Y."/>
            <person name="Lu T."/>
            <person name="Huang Y."/>
            <person name="Zhao Q."/>
            <person name="Feng Q."/>
            <person name="Zhang L."/>
            <person name="Zhu J."/>
            <person name="Weng Q."/>
            <person name="Mu J."/>
            <person name="Lu Y."/>
            <person name="Fan D."/>
            <person name="Liu Y."/>
            <person name="Guan J."/>
            <person name="Zhang Y."/>
            <person name="Yu S."/>
            <person name="Liu X."/>
            <person name="Zhang Y."/>
            <person name="Hong G."/>
            <person name="Han B."/>
            <person name="Choisne N."/>
            <person name="Demange N."/>
            <person name="Orjeda G."/>
            <person name="Samain S."/>
            <person name="Cattolico L."/>
            <person name="Pelletier E."/>
            <person name="Couloux A."/>
            <person name="Segurens B."/>
            <person name="Wincker P."/>
            <person name="D'Hont A."/>
            <person name="Scarpelli C."/>
            <person name="Weissenbach J."/>
            <person name="Salanoubat M."/>
            <person name="Quetier F."/>
            <person name="Yu Y."/>
            <person name="Kim H.R."/>
            <person name="Rambo T."/>
            <person name="Currie J."/>
            <person name="Collura K."/>
            <person name="Luo M."/>
            <person name="Yang T."/>
            <person name="Ammiraju J.S.S."/>
            <person name="Engler F."/>
            <person name="Soderlund C."/>
            <person name="Wing R.A."/>
            <person name="Palmer L.E."/>
            <person name="de la Bastide M."/>
            <person name="Spiegel L."/>
            <person name="Nascimento L."/>
            <person name="Zutavern T."/>
            <person name="O'Shaughnessy A."/>
            <person name="Dike S."/>
            <person name="Dedhia N."/>
            <person name="Preston R."/>
            <person name="Balija V."/>
            <person name="McCombie W.R."/>
            <person name="Chow T."/>
            <person name="Chen H."/>
            <person name="Chung M."/>
            <person name="Chen C."/>
            <person name="Shaw J."/>
            <person name="Wu H."/>
            <person name="Hsiao K."/>
            <person name="Chao Y."/>
            <person name="Chu M."/>
            <person name="Cheng C."/>
            <person name="Hour A."/>
            <person name="Lee P."/>
            <person name="Lin S."/>
            <person name="Lin Y."/>
            <person name="Liou J."/>
            <person name="Liu S."/>
            <person name="Hsing Y."/>
            <person name="Raghuvanshi S."/>
            <person name="Mohanty A."/>
            <person name="Bharti A.K."/>
            <person name="Gaur A."/>
            <person name="Gupta V."/>
            <person name="Kumar D."/>
            <person name="Ravi V."/>
            <person name="Vij S."/>
            <person name="Kapur A."/>
            <person name="Khurana P."/>
            <person name="Khurana P."/>
            <person name="Khurana J.P."/>
            <person name="Tyagi A.K."/>
            <person name="Gaikwad K."/>
            <person name="Singh A."/>
            <person name="Dalal V."/>
            <person name="Srivastava S."/>
            <person name="Dixit A."/>
            <person name="Pal A.K."/>
            <person name="Ghazi I.A."/>
            <person name="Yadav M."/>
            <person name="Pandit A."/>
            <person name="Bhargava A."/>
            <person name="Sureshbabu K."/>
            <person name="Batra K."/>
            <person name="Sharma T.R."/>
            <person name="Mohapatra T."/>
            <person name="Singh N.K."/>
            <person name="Messing J."/>
            <person name="Nelson A.B."/>
            <person name="Fuks G."/>
            <person name="Kavchok S."/>
            <person name="Keizer G."/>
            <person name="Linton E."/>
            <person name="Llaca V."/>
            <person name="Song R."/>
            <person name="Tanyolac B."/>
            <person name="Young S."/>
            <person name="Ho-Il K."/>
            <person name="Hahn J.H."/>
            <person name="Sangsakoo G."/>
            <person name="Vanavichit A."/>
            <person name="de Mattos Luiz.A.T."/>
            <person name="Zimmer P.D."/>
            <person name="Malone G."/>
            <person name="Dellagostin O."/>
            <person name="de Oliveira A.C."/>
            <person name="Bevan M."/>
            <person name="Bancroft I."/>
            <person name="Minx P."/>
            <person name="Cordum H."/>
            <person name="Wilson R."/>
            <person name="Cheng Z."/>
            <person name="Jin W."/>
            <person name="Jiang J."/>
            <person name="Leong S.A."/>
            <person name="Iwama H."/>
            <person name="Gojobori T."/>
            <person name="Itoh T."/>
            <person name="Niimura Y."/>
            <person name="Fujii Y."/>
            <person name="Habara T."/>
            <person name="Sakai H."/>
            <person name="Sato Y."/>
            <person name="Wilson G."/>
            <person name="Kumar K."/>
            <person name="McCouch S."/>
            <person name="Juretic N."/>
            <person name="Hoen D."/>
            <person name="Wright S."/>
            <person name="Bruskiewich R."/>
            <person name="Bureau T."/>
            <person name="Miyao A."/>
            <person name="Hirochika H."/>
            <person name="Nishikawa T."/>
            <person name="Kadowaki K."/>
            <person name="Sugiura M."/>
            <person name="Burr B."/>
            <person name="Sasaki T."/>
        </authorList>
    </citation>
    <scope>NUCLEOTIDE SEQUENCE [LARGE SCALE GENOMIC DNA]</scope>
    <source>
        <strain evidence="2">cv. Nipponbare</strain>
    </source>
</reference>
<proteinExistence type="predicted"/>
<evidence type="ECO:0000313" key="1">
    <source>
        <dbReference type="EMBL" id="BAS72112.1"/>
    </source>
</evidence>
<dbReference type="InParanoid" id="A0A0P0V2J8"/>
<gene>
    <name evidence="1" type="ordered locus">Os01g0362533</name>
    <name evidence="1" type="ORF">OSNPB_010362533</name>
</gene>
<name>A0A0P0V2J8_ORYSJ</name>
<dbReference type="OMA" id="AWTILVM"/>
<evidence type="ECO:0000313" key="2">
    <source>
        <dbReference type="Proteomes" id="UP000059680"/>
    </source>
</evidence>
<reference evidence="1 2" key="3">
    <citation type="journal article" date="2013" name="Rice">
        <title>Improvement of the Oryza sativa Nipponbare reference genome using next generation sequence and optical map data.</title>
        <authorList>
            <person name="Kawahara Y."/>
            <person name="de la Bastide M."/>
            <person name="Hamilton J.P."/>
            <person name="Kanamori H."/>
            <person name="McCombie W.R."/>
            <person name="Ouyang S."/>
            <person name="Schwartz D.C."/>
            <person name="Tanaka T."/>
            <person name="Wu J."/>
            <person name="Zhou S."/>
            <person name="Childs K.L."/>
            <person name="Davidson R.M."/>
            <person name="Lin H."/>
            <person name="Quesada-Ocampo L."/>
            <person name="Vaillancourt B."/>
            <person name="Sakai H."/>
            <person name="Lee S.S."/>
            <person name="Kim J."/>
            <person name="Numa H."/>
            <person name="Itoh T."/>
            <person name="Buell C.R."/>
            <person name="Matsumoto T."/>
        </authorList>
    </citation>
    <scope>NUCLEOTIDE SEQUENCE [LARGE SCALE GENOMIC DNA]</scope>
    <source>
        <strain evidence="2">cv. Nipponbare</strain>
    </source>
</reference>
<reference evidence="1 2" key="2">
    <citation type="journal article" date="2013" name="Plant Cell Physiol.">
        <title>Rice Annotation Project Database (RAP-DB): an integrative and interactive database for rice genomics.</title>
        <authorList>
            <person name="Sakai H."/>
            <person name="Lee S.S."/>
            <person name="Tanaka T."/>
            <person name="Numa H."/>
            <person name="Kim J."/>
            <person name="Kawahara Y."/>
            <person name="Wakimoto H."/>
            <person name="Yang C.C."/>
            <person name="Iwamoto M."/>
            <person name="Abe T."/>
            <person name="Yamada Y."/>
            <person name="Muto A."/>
            <person name="Inokuchi H."/>
            <person name="Ikemura T."/>
            <person name="Matsumoto T."/>
            <person name="Sasaki T."/>
            <person name="Itoh T."/>
        </authorList>
    </citation>
    <scope>NUCLEOTIDE SEQUENCE [LARGE SCALE GENOMIC DNA]</scope>
    <source>
        <strain evidence="2">cv. Nipponbare</strain>
    </source>
</reference>
<dbReference type="Gramene" id="Os01t0362533-01">
    <property type="protein sequence ID" value="Os01t0362533-01"/>
    <property type="gene ID" value="Os01g0362533"/>
</dbReference>
<keyword evidence="2" id="KW-1185">Reference proteome</keyword>
<dbReference type="EMBL" id="AP014957">
    <property type="protein sequence ID" value="BAS72112.1"/>
    <property type="molecule type" value="Genomic_DNA"/>
</dbReference>
<protein>
    <submittedName>
        <fullName evidence="1">Os01g0362533 protein</fullName>
    </submittedName>
</protein>
<dbReference type="PaxDb" id="39947-A0A0P0V2J8"/>
<dbReference type="AlphaFoldDB" id="A0A0P0V2J8"/>